<evidence type="ECO:0000259" key="3">
    <source>
        <dbReference type="Pfam" id="PF04504"/>
    </source>
</evidence>
<comment type="similarity">
    <text evidence="1">Belongs to the GeBP family.</text>
</comment>
<feature type="region of interest" description="Disordered" evidence="2">
    <location>
        <begin position="1"/>
        <end position="155"/>
    </location>
</feature>
<dbReference type="PANTHER" id="PTHR31662:SF98">
    <property type="entry name" value="STOREKEEPER PROTEIN-LIKE"/>
    <property type="match status" value="1"/>
</dbReference>
<organism evidence="4 5">
    <name type="scientific">Populus deltoides</name>
    <name type="common">Eastern poplar</name>
    <name type="synonym">Eastern cottonwood</name>
    <dbReference type="NCBI Taxonomy" id="3696"/>
    <lineage>
        <taxon>Eukaryota</taxon>
        <taxon>Viridiplantae</taxon>
        <taxon>Streptophyta</taxon>
        <taxon>Embryophyta</taxon>
        <taxon>Tracheophyta</taxon>
        <taxon>Spermatophyta</taxon>
        <taxon>Magnoliopsida</taxon>
        <taxon>eudicotyledons</taxon>
        <taxon>Gunneridae</taxon>
        <taxon>Pentapetalae</taxon>
        <taxon>rosids</taxon>
        <taxon>fabids</taxon>
        <taxon>Malpighiales</taxon>
        <taxon>Salicaceae</taxon>
        <taxon>Saliceae</taxon>
        <taxon>Populus</taxon>
    </lineage>
</organism>
<feature type="compositionally biased region" description="Polar residues" evidence="2">
    <location>
        <begin position="33"/>
        <end position="43"/>
    </location>
</feature>
<feature type="compositionally biased region" description="Acidic residues" evidence="2">
    <location>
        <begin position="17"/>
        <end position="32"/>
    </location>
</feature>
<dbReference type="GO" id="GO:0005634">
    <property type="term" value="C:nucleus"/>
    <property type="evidence" value="ECO:0007669"/>
    <property type="project" value="TreeGrafter"/>
</dbReference>
<dbReference type="AlphaFoldDB" id="A0A8T2YRQ3"/>
<keyword evidence="5" id="KW-1185">Reference proteome</keyword>
<evidence type="ECO:0000256" key="1">
    <source>
        <dbReference type="ARBA" id="ARBA00010820"/>
    </source>
</evidence>
<dbReference type="Pfam" id="PF04504">
    <property type="entry name" value="GeBP-like_DBD"/>
    <property type="match status" value="1"/>
</dbReference>
<comment type="caution">
    <text evidence="4">The sequence shown here is derived from an EMBL/GenBank/DDBJ whole genome shotgun (WGS) entry which is preliminary data.</text>
</comment>
<dbReference type="EMBL" id="JACEGQ020000005">
    <property type="protein sequence ID" value="KAH8507759.1"/>
    <property type="molecule type" value="Genomic_DNA"/>
</dbReference>
<evidence type="ECO:0000256" key="2">
    <source>
        <dbReference type="SAM" id="MobiDB-lite"/>
    </source>
</evidence>
<feature type="compositionally biased region" description="Acidic residues" evidence="2">
    <location>
        <begin position="415"/>
        <end position="426"/>
    </location>
</feature>
<feature type="compositionally biased region" description="Basic and acidic residues" evidence="2">
    <location>
        <begin position="401"/>
        <end position="414"/>
    </location>
</feature>
<evidence type="ECO:0000313" key="5">
    <source>
        <dbReference type="Proteomes" id="UP000807159"/>
    </source>
</evidence>
<sequence>MARKRLIEEPPPAVSSSEEEEEEETDDKEEEPQNGTVKTQQNAAGEKSNNDDDGTEDDDDEEEDDDEEVEKKKPELPSKPSNPNSESDSDADSEDTESTHPPSPSLSGFTIKPISPKRKPDPKPEQPKKEKDVDDKKAKKGAGPGTGGSQRIWSDEDEIVILNGMIEFQNEKGKNSSADTGDFYGFVKESLCFNASNNQFVNKIRMLKKKYFTDVEKNESGKYETFSKPHDLQCVELAKKIWGAGGIFVGNESNASKNSGKNVSGGGRGIILALAKLGSGEVNGKGKEASVKRGKRGSSEEVSGEGKQGNLKKQKRVLSEEGDGGEEGNVKKGKRGLSEEADGEGKGKDGKKERGKRVLSEEVNGERKGKGGKQEKQAANNELSGGEDANVKKQKRVVNGEWKESSMKKQKAVENEEVEGGEGSEDLWDKYPYLRSSLLAEDLPEDVKERAMMMLGKVPEEKLVELEREWRSLMNAKLEFFMMENDLISKQMKLALDALKSQDY</sequence>
<feature type="compositionally biased region" description="Basic and acidic residues" evidence="2">
    <location>
        <begin position="343"/>
        <end position="376"/>
    </location>
</feature>
<dbReference type="PANTHER" id="PTHR31662">
    <property type="entry name" value="BNAANNG10740D PROTEIN-RELATED"/>
    <property type="match status" value="1"/>
</dbReference>
<dbReference type="GO" id="GO:0006355">
    <property type="term" value="P:regulation of DNA-templated transcription"/>
    <property type="evidence" value="ECO:0007669"/>
    <property type="project" value="InterPro"/>
</dbReference>
<name>A0A8T2YRQ3_POPDE</name>
<proteinExistence type="inferred from homology"/>
<feature type="compositionally biased region" description="Basic and acidic residues" evidence="2">
    <location>
        <begin position="118"/>
        <end position="137"/>
    </location>
</feature>
<feature type="domain" description="Glabrous enhancer-binding protein-like DBD" evidence="3">
    <location>
        <begin position="150"/>
        <end position="243"/>
    </location>
</feature>
<dbReference type="InterPro" id="IPR053932">
    <property type="entry name" value="GeBP-like_DBD"/>
</dbReference>
<reference evidence="4" key="1">
    <citation type="journal article" date="2021" name="J. Hered.">
        <title>Genome Assembly of Salicaceae Populus deltoides (Eastern Cottonwood) I-69 Based on Nanopore Sequencing and Hi-C Technologies.</title>
        <authorList>
            <person name="Bai S."/>
            <person name="Wu H."/>
            <person name="Zhang J."/>
            <person name="Pan Z."/>
            <person name="Zhao W."/>
            <person name="Li Z."/>
            <person name="Tong C."/>
        </authorList>
    </citation>
    <scope>NUCLEOTIDE SEQUENCE</scope>
    <source>
        <tissue evidence="4">Leaf</tissue>
    </source>
</reference>
<feature type="compositionally biased region" description="Acidic residues" evidence="2">
    <location>
        <begin position="87"/>
        <end position="96"/>
    </location>
</feature>
<dbReference type="Proteomes" id="UP000807159">
    <property type="component" value="Chromosome 5"/>
</dbReference>
<protein>
    <recommendedName>
        <fullName evidence="3">Glabrous enhancer-binding protein-like DBD domain-containing protein</fullName>
    </recommendedName>
</protein>
<gene>
    <name evidence="4" type="ORF">H0E87_010064</name>
</gene>
<dbReference type="InterPro" id="IPR007592">
    <property type="entry name" value="GEBP"/>
</dbReference>
<feature type="region of interest" description="Disordered" evidence="2">
    <location>
        <begin position="283"/>
        <end position="426"/>
    </location>
</feature>
<evidence type="ECO:0000313" key="4">
    <source>
        <dbReference type="EMBL" id="KAH8507759.1"/>
    </source>
</evidence>
<feature type="compositionally biased region" description="Acidic residues" evidence="2">
    <location>
        <begin position="51"/>
        <end position="68"/>
    </location>
</feature>
<accession>A0A8T2YRQ3</accession>